<evidence type="ECO:0000256" key="3">
    <source>
        <dbReference type="ARBA" id="ARBA00013194"/>
    </source>
</evidence>
<dbReference type="InterPro" id="IPR007372">
    <property type="entry name" value="Lipid/polyisoprenoid-bd_YceI"/>
</dbReference>
<dbReference type="EMBL" id="FOAB01000001">
    <property type="protein sequence ID" value="SEK51222.1"/>
    <property type="molecule type" value="Genomic_DNA"/>
</dbReference>
<evidence type="ECO:0000313" key="9">
    <source>
        <dbReference type="EMBL" id="SEK51222.1"/>
    </source>
</evidence>
<dbReference type="Pfam" id="PF00254">
    <property type="entry name" value="FKBP_C"/>
    <property type="match status" value="1"/>
</dbReference>
<dbReference type="OrthoDB" id="951410at2"/>
<dbReference type="RefSeq" id="WP_091405618.1">
    <property type="nucleotide sequence ID" value="NZ_FOAB01000001.1"/>
</dbReference>
<comment type="similarity">
    <text evidence="2">Belongs to the FKBP-type PPIase family.</text>
</comment>
<dbReference type="PROSITE" id="PS51257">
    <property type="entry name" value="PROKAR_LIPOPROTEIN"/>
    <property type="match status" value="1"/>
</dbReference>
<keyword evidence="7" id="KW-0812">Transmembrane</keyword>
<evidence type="ECO:0000256" key="5">
    <source>
        <dbReference type="ARBA" id="ARBA00023235"/>
    </source>
</evidence>
<accession>A0A1H7HP16</accession>
<dbReference type="PANTHER" id="PTHR43811:SF19">
    <property type="entry name" value="39 KDA FK506-BINDING NUCLEAR PROTEIN"/>
    <property type="match status" value="1"/>
</dbReference>
<dbReference type="Pfam" id="PF04264">
    <property type="entry name" value="YceI"/>
    <property type="match status" value="1"/>
</dbReference>
<keyword evidence="7" id="KW-0472">Membrane</keyword>
<comment type="catalytic activity">
    <reaction evidence="1 6">
        <text>[protein]-peptidylproline (omega=180) = [protein]-peptidylproline (omega=0)</text>
        <dbReference type="Rhea" id="RHEA:16237"/>
        <dbReference type="Rhea" id="RHEA-COMP:10747"/>
        <dbReference type="Rhea" id="RHEA-COMP:10748"/>
        <dbReference type="ChEBI" id="CHEBI:83833"/>
        <dbReference type="ChEBI" id="CHEBI:83834"/>
        <dbReference type="EC" id="5.2.1.8"/>
    </reaction>
</comment>
<dbReference type="SMART" id="SM00867">
    <property type="entry name" value="YceI"/>
    <property type="match status" value="1"/>
</dbReference>
<dbReference type="InterPro" id="IPR036761">
    <property type="entry name" value="TTHA0802/YceI-like_sf"/>
</dbReference>
<dbReference type="GO" id="GO:0003755">
    <property type="term" value="F:peptidyl-prolyl cis-trans isomerase activity"/>
    <property type="evidence" value="ECO:0007669"/>
    <property type="project" value="UniProtKB-KW"/>
</dbReference>
<keyword evidence="7" id="KW-1133">Transmembrane helix</keyword>
<evidence type="ECO:0000313" key="10">
    <source>
        <dbReference type="Proteomes" id="UP000198521"/>
    </source>
</evidence>
<keyword evidence="5 6" id="KW-0413">Isomerase</keyword>
<gene>
    <name evidence="9" type="ORF">SAMN04487910_0696</name>
</gene>
<feature type="domain" description="PPIase FKBP-type" evidence="8">
    <location>
        <begin position="61"/>
        <end position="148"/>
    </location>
</feature>
<evidence type="ECO:0000256" key="6">
    <source>
        <dbReference type="PROSITE-ProRule" id="PRU00277"/>
    </source>
</evidence>
<keyword evidence="10" id="KW-1185">Reference proteome</keyword>
<keyword evidence="4 6" id="KW-0697">Rotamase</keyword>
<dbReference type="SUPFAM" id="SSF101874">
    <property type="entry name" value="YceI-like"/>
    <property type="match status" value="1"/>
</dbReference>
<dbReference type="InterPro" id="IPR046357">
    <property type="entry name" value="PPIase_dom_sf"/>
</dbReference>
<organism evidence="9 10">
    <name type="scientific">Aquimarina amphilecti</name>
    <dbReference type="NCBI Taxonomy" id="1038014"/>
    <lineage>
        <taxon>Bacteria</taxon>
        <taxon>Pseudomonadati</taxon>
        <taxon>Bacteroidota</taxon>
        <taxon>Flavobacteriia</taxon>
        <taxon>Flavobacteriales</taxon>
        <taxon>Flavobacteriaceae</taxon>
        <taxon>Aquimarina</taxon>
    </lineage>
</organism>
<dbReference type="InterPro" id="IPR001179">
    <property type="entry name" value="PPIase_FKBP_dom"/>
</dbReference>
<dbReference type="Gene3D" id="3.10.50.40">
    <property type="match status" value="1"/>
</dbReference>
<dbReference type="AlphaFoldDB" id="A0A1H7HP16"/>
<dbReference type="Gene3D" id="2.40.128.110">
    <property type="entry name" value="Lipid/polyisoprenoid-binding, YceI-like"/>
    <property type="match status" value="1"/>
</dbReference>
<dbReference type="SUPFAM" id="SSF54534">
    <property type="entry name" value="FKBP-like"/>
    <property type="match status" value="1"/>
</dbReference>
<evidence type="ECO:0000259" key="8">
    <source>
        <dbReference type="PROSITE" id="PS50059"/>
    </source>
</evidence>
<dbReference type="PROSITE" id="PS50059">
    <property type="entry name" value="FKBP_PPIASE"/>
    <property type="match status" value="1"/>
</dbReference>
<evidence type="ECO:0000256" key="7">
    <source>
        <dbReference type="SAM" id="Phobius"/>
    </source>
</evidence>
<proteinExistence type="inferred from homology"/>
<dbReference type="STRING" id="1038014.SAMN04487910_0696"/>
<evidence type="ECO:0000256" key="2">
    <source>
        <dbReference type="ARBA" id="ARBA00006577"/>
    </source>
</evidence>
<dbReference type="PANTHER" id="PTHR43811">
    <property type="entry name" value="FKBP-TYPE PEPTIDYL-PROLYL CIS-TRANS ISOMERASE FKPA"/>
    <property type="match status" value="1"/>
</dbReference>
<evidence type="ECO:0000256" key="1">
    <source>
        <dbReference type="ARBA" id="ARBA00000971"/>
    </source>
</evidence>
<reference evidence="9 10" key="1">
    <citation type="submission" date="2016-10" db="EMBL/GenBank/DDBJ databases">
        <authorList>
            <person name="de Groot N.N."/>
        </authorList>
    </citation>
    <scope>NUCLEOTIDE SEQUENCE [LARGE SCALE GENOMIC DNA]</scope>
    <source>
        <strain evidence="9 10">DSM 25232</strain>
    </source>
</reference>
<sequence length="330" mass="37248">MKTNVRIQRNNLSINTVKIYMSAFVFIVFYGCSGKTDFIVTDSGLQYKVVKDGSGPIVENGQEVLIHETTKYTNDSIVYTSRNREEPLKILVGGNQVIKGVDEGLLGMKKGEIRKLIVPPSLSKRMGKVTFPHPDSTLLYDIELIGIVEKKIASEITNGNILKIDKENSTLRWEGFNKLHTSGHYGTVDFISGEFFKEKDRITGGEFIINMNTIANIDGGYSEMLVDHLKNSDFFDTEKFPVAKLSIVNIDYKDDSNALITADLTIRDVKQLVEFEASITYNDGKLSFISKFIIDRIRWNITYASGSIFDNLKDNLISDEIHFEVKLLTE</sequence>
<name>A0A1H7HP16_AQUAM</name>
<feature type="transmembrane region" description="Helical" evidence="7">
    <location>
        <begin position="12"/>
        <end position="31"/>
    </location>
</feature>
<protein>
    <recommendedName>
        <fullName evidence="3 6">peptidylprolyl isomerase</fullName>
        <ecNumber evidence="3 6">5.2.1.8</ecNumber>
    </recommendedName>
</protein>
<dbReference type="EC" id="5.2.1.8" evidence="3 6"/>
<dbReference type="Proteomes" id="UP000198521">
    <property type="component" value="Unassembled WGS sequence"/>
</dbReference>
<evidence type="ECO:0000256" key="4">
    <source>
        <dbReference type="ARBA" id="ARBA00023110"/>
    </source>
</evidence>